<reference evidence="2" key="1">
    <citation type="journal article" date="2019" name="Int. J. Syst. Evol. Microbiol.">
        <title>The Global Catalogue of Microorganisms (GCM) 10K type strain sequencing project: providing services to taxonomists for standard genome sequencing and annotation.</title>
        <authorList>
            <consortium name="The Broad Institute Genomics Platform"/>
            <consortium name="The Broad Institute Genome Sequencing Center for Infectious Disease"/>
            <person name="Wu L."/>
            <person name="Ma J."/>
        </authorList>
    </citation>
    <scope>NUCLEOTIDE SEQUENCE [LARGE SCALE GENOMIC DNA]</scope>
    <source>
        <strain evidence="2">JCM 17925</strain>
    </source>
</reference>
<comment type="caution">
    <text evidence="1">The sequence shown here is derived from an EMBL/GenBank/DDBJ whole genome shotgun (WGS) entry which is preliminary data.</text>
</comment>
<keyword evidence="2" id="KW-1185">Reference proteome</keyword>
<organism evidence="1 2">
    <name type="scientific">Nibrella viscosa</name>
    <dbReference type="NCBI Taxonomy" id="1084524"/>
    <lineage>
        <taxon>Bacteria</taxon>
        <taxon>Pseudomonadati</taxon>
        <taxon>Bacteroidota</taxon>
        <taxon>Cytophagia</taxon>
        <taxon>Cytophagales</taxon>
        <taxon>Spirosomataceae</taxon>
        <taxon>Nibrella</taxon>
    </lineage>
</organism>
<evidence type="ECO:0000313" key="2">
    <source>
        <dbReference type="Proteomes" id="UP001500936"/>
    </source>
</evidence>
<protein>
    <recommendedName>
        <fullName evidence="3">Heparinase II/III-like protein</fullName>
    </recommendedName>
</protein>
<accession>A0ABP8JR01</accession>
<proteinExistence type="predicted"/>
<name>A0ABP8JR01_9BACT</name>
<dbReference type="InterPro" id="IPR008929">
    <property type="entry name" value="Chondroitin_lyas"/>
</dbReference>
<sequence length="579" mass="64063">MLVLWLGISVAPAQEFGSWDKPIPDFASWWAPVRPFTPVTPGEHPRLLFRKQDLPALRRKAETPEGRAMLKRLRYLLDGGNGDGMPKAFNPAPEAYAAGGGKSIVVDTAGVFTVGHVAGYGLLYQLTGDKTYAELGRRCFELALQGQRDRDDRYSYVKPGGALRAGPVLGWLAVGYDLCYDGWDNATVERLGKALVHYQAGITQKYGNKEVDLDALVSGTMPPKSNHYGMQVGGAALVLLALHQEPWADRERIDRLLEISGRSMVHTVTQGFGDGGYFAEGDGTGSMASHIVYLTALQAWRNTMGMDFVNTGRPNVSMTALKWLYLTVMRDGKPEVWPIRGGYPHNVWSRTLSGAGYVSAAFGILPQAQQAAFKWFYNHFLLEPDTRAGTPYEPSVYPQLTVSAFVNWPPDLPERNPAEVLPLCYRDSVYGFYAWRNRWRDENDIVVTALTKSAKGYMGAKADTALHILAYGRQLTWGRISSEAQDWTRSPKGETSVLRFADGTAIGVDLSGKSGADLMLVSSGDAEGKKVRVGRHTLTFRFLTQTPLPKIRVKNQQVWVRKQRLSIAGDGRISFRSIH</sequence>
<dbReference type="Proteomes" id="UP001500936">
    <property type="component" value="Unassembled WGS sequence"/>
</dbReference>
<dbReference type="EMBL" id="BAABHB010000001">
    <property type="protein sequence ID" value="GAA4394504.1"/>
    <property type="molecule type" value="Genomic_DNA"/>
</dbReference>
<gene>
    <name evidence="1" type="ORF">GCM10023187_00390</name>
</gene>
<dbReference type="Gene3D" id="1.50.10.100">
    <property type="entry name" value="Chondroitin AC/alginate lyase"/>
    <property type="match status" value="1"/>
</dbReference>
<evidence type="ECO:0000313" key="1">
    <source>
        <dbReference type="EMBL" id="GAA4394504.1"/>
    </source>
</evidence>
<evidence type="ECO:0008006" key="3">
    <source>
        <dbReference type="Google" id="ProtNLM"/>
    </source>
</evidence>
<dbReference type="SUPFAM" id="SSF48230">
    <property type="entry name" value="Chondroitin AC/alginate lyase"/>
    <property type="match status" value="1"/>
</dbReference>